<feature type="domain" description="DUF2399" evidence="1">
    <location>
        <begin position="280"/>
        <end position="417"/>
    </location>
</feature>
<dbReference type="Pfam" id="PF11796">
    <property type="entry name" value="DUF3323"/>
    <property type="match status" value="1"/>
</dbReference>
<protein>
    <recommendedName>
        <fullName evidence="5">DUF2399 domain-containing protein</fullName>
    </recommendedName>
</protein>
<sequence length="428" mass="49721">MGDKEREASNFLKENKQFNKLLDAMKEKYIRMGKLSGKISVKDLTSEESLALSAIEPEIYGKDFGDVSIKKFVNYFTKGKFEGIDFFEVFNDYYGGTLKTNREDKEERGNKKDDFLSDLLGETKEVHVELWLKAVMEYKKYGYNIFLKQYKDDKNILREIILNLQKAMGLISFSVDDGIPLATLSSKATKDSHYFDIDKCAGKLLLQVLAYYMEKNMNYFLEEINEVLSFNGIIRDEISNSTITAGLFCYDESEEIIGYKWFRREMEPIILSIHNLKGIKSINANQKIVFIFENPTSFYEVLKECKNLRPSLICISGQPNSSTHIILNNLMKEGCKIFYAGDFDPEGIIICDNLKKRYGKNLEFMCMDKDNYLKIKSTNSFEDRVSKLDNIVSEELLDLVSVMREEKNPAYQELLTDEYVRFIRTRLE</sequence>
<evidence type="ECO:0000313" key="4">
    <source>
        <dbReference type="Proteomes" id="UP000824633"/>
    </source>
</evidence>
<evidence type="ECO:0000313" key="3">
    <source>
        <dbReference type="EMBL" id="BCZ47892.1"/>
    </source>
</evidence>
<evidence type="ECO:0008006" key="5">
    <source>
        <dbReference type="Google" id="ProtNLM"/>
    </source>
</evidence>
<dbReference type="InterPro" id="IPR024465">
    <property type="entry name" value="DUF2399"/>
</dbReference>
<dbReference type="Proteomes" id="UP000824633">
    <property type="component" value="Chromosome"/>
</dbReference>
<dbReference type="Pfam" id="PF09664">
    <property type="entry name" value="DUF2399"/>
    <property type="match status" value="1"/>
</dbReference>
<dbReference type="EMBL" id="AP024849">
    <property type="protein sequence ID" value="BCZ47892.1"/>
    <property type="molecule type" value="Genomic_DNA"/>
</dbReference>
<proteinExistence type="predicted"/>
<keyword evidence="4" id="KW-1185">Reference proteome</keyword>
<gene>
    <name evidence="3" type="ORF">psyc5s11_39590</name>
</gene>
<evidence type="ECO:0000259" key="1">
    <source>
        <dbReference type="Pfam" id="PF09664"/>
    </source>
</evidence>
<dbReference type="SUPFAM" id="SSF56726">
    <property type="entry name" value="DNA topoisomerase IV, alpha subunit"/>
    <property type="match status" value="1"/>
</dbReference>
<dbReference type="InterPro" id="IPR024466">
    <property type="entry name" value="CHP02679_N"/>
</dbReference>
<reference evidence="4" key="1">
    <citation type="submission" date="2021-07" db="EMBL/GenBank/DDBJ databases">
        <title>Complete genome sequencing of a Clostridium isolate.</title>
        <authorList>
            <person name="Ueki A."/>
            <person name="Tonouchi A."/>
        </authorList>
    </citation>
    <scope>NUCLEOTIDE SEQUENCE [LARGE SCALE GENOMIC DNA]</scope>
    <source>
        <strain evidence="4">C5S11</strain>
    </source>
</reference>
<dbReference type="InterPro" id="IPR036078">
    <property type="entry name" value="Spo11/TopoVI_A_sf"/>
</dbReference>
<evidence type="ECO:0000259" key="2">
    <source>
        <dbReference type="Pfam" id="PF11796"/>
    </source>
</evidence>
<dbReference type="RefSeq" id="WP_224034200.1">
    <property type="nucleotide sequence ID" value="NZ_AP024849.1"/>
</dbReference>
<organism evidence="3 4">
    <name type="scientific">Clostridium gelidum</name>
    <dbReference type="NCBI Taxonomy" id="704125"/>
    <lineage>
        <taxon>Bacteria</taxon>
        <taxon>Bacillati</taxon>
        <taxon>Bacillota</taxon>
        <taxon>Clostridia</taxon>
        <taxon>Eubacteriales</taxon>
        <taxon>Clostridiaceae</taxon>
        <taxon>Clostridium</taxon>
    </lineage>
</organism>
<accession>A0ABN6J0Y4</accession>
<dbReference type="Gene3D" id="3.40.1360.10">
    <property type="match status" value="1"/>
</dbReference>
<name>A0ABN6J0Y4_9CLOT</name>
<feature type="domain" description="Conserved hypothetical protein CHP02679 N terminus" evidence="2">
    <location>
        <begin position="36"/>
        <end position="247"/>
    </location>
</feature>